<dbReference type="InterPro" id="IPR029000">
    <property type="entry name" value="Cyclophilin-like_dom_sf"/>
</dbReference>
<evidence type="ECO:0000256" key="2">
    <source>
        <dbReference type="SAM" id="SignalP"/>
    </source>
</evidence>
<dbReference type="EMBL" id="JADXDR010000003">
    <property type="protein sequence ID" value="KAI7846393.1"/>
    <property type="molecule type" value="Genomic_DNA"/>
</dbReference>
<proteinExistence type="predicted"/>
<dbReference type="Gene3D" id="2.40.100.10">
    <property type="entry name" value="Cyclophilin-like"/>
    <property type="match status" value="1"/>
</dbReference>
<dbReference type="Proteomes" id="UP001205105">
    <property type="component" value="Unassembled WGS sequence"/>
</dbReference>
<name>A0AAD5H9A2_9CHLO</name>
<feature type="chain" id="PRO_5041953717" description="Peptidylprolyl isomerase" evidence="2">
    <location>
        <begin position="20"/>
        <end position="284"/>
    </location>
</feature>
<protein>
    <recommendedName>
        <fullName evidence="5">Peptidylprolyl isomerase</fullName>
    </recommendedName>
</protein>
<feature type="region of interest" description="Disordered" evidence="1">
    <location>
        <begin position="65"/>
        <end position="90"/>
    </location>
</feature>
<feature type="signal peptide" evidence="2">
    <location>
        <begin position="1"/>
        <end position="19"/>
    </location>
</feature>
<accession>A0AAD5H9A2</accession>
<organism evidence="3 4">
    <name type="scientific">Chlorella ohadii</name>
    <dbReference type="NCBI Taxonomy" id="2649997"/>
    <lineage>
        <taxon>Eukaryota</taxon>
        <taxon>Viridiplantae</taxon>
        <taxon>Chlorophyta</taxon>
        <taxon>core chlorophytes</taxon>
        <taxon>Trebouxiophyceae</taxon>
        <taxon>Chlorellales</taxon>
        <taxon>Chlorellaceae</taxon>
        <taxon>Chlorella clade</taxon>
        <taxon>Chlorella</taxon>
    </lineage>
</organism>
<evidence type="ECO:0000313" key="4">
    <source>
        <dbReference type="Proteomes" id="UP001205105"/>
    </source>
</evidence>
<evidence type="ECO:0000256" key="1">
    <source>
        <dbReference type="SAM" id="MobiDB-lite"/>
    </source>
</evidence>
<dbReference type="AlphaFoldDB" id="A0AAD5H9A2"/>
<evidence type="ECO:0000313" key="3">
    <source>
        <dbReference type="EMBL" id="KAI7846393.1"/>
    </source>
</evidence>
<sequence length="284" mass="30093">MRAWQRFLLLAALLGAAVAAERELQAREGVFVGYKEAGVDGDKQEAAADQAAAAAGDGKLNVAREGGDDGAAAGASDGAGQQAAGDTQQADEAATAAAAAKEAEAAALAKAAGIVGRTVVLHTQFGPIKVKLLEQLAPKTTSLVWQLAQARGCKDCAFYRNEAKPRVGEGPPYALLQGRLPELAEKAPLEGAIEVKMCHVCFIPGTHDFFIAYGDHPEWGTAHTVWGLVDEWFATDLIISQRYKKVTHPEFGTEMRMLLQEVPVRIAVEGDKTWSGLLGPLHDP</sequence>
<comment type="caution">
    <text evidence="3">The sequence shown here is derived from an EMBL/GenBank/DDBJ whole genome shotgun (WGS) entry which is preliminary data.</text>
</comment>
<dbReference type="PANTHER" id="PTHR46873:SF1">
    <property type="entry name" value="EXPRESSED PROTEIN"/>
    <property type="match status" value="1"/>
</dbReference>
<gene>
    <name evidence="3" type="ORF">COHA_000104</name>
</gene>
<evidence type="ECO:0008006" key="5">
    <source>
        <dbReference type="Google" id="ProtNLM"/>
    </source>
</evidence>
<dbReference type="SUPFAM" id="SSF50891">
    <property type="entry name" value="Cyclophilin-like"/>
    <property type="match status" value="1"/>
</dbReference>
<dbReference type="PANTHER" id="PTHR46873">
    <property type="entry name" value="EXPRESSED PROTEIN"/>
    <property type="match status" value="1"/>
</dbReference>
<feature type="compositionally biased region" description="Low complexity" evidence="1">
    <location>
        <begin position="70"/>
        <end position="90"/>
    </location>
</feature>
<keyword evidence="4" id="KW-1185">Reference proteome</keyword>
<reference evidence="3" key="1">
    <citation type="submission" date="2020-11" db="EMBL/GenBank/DDBJ databases">
        <title>Chlorella ohadii genome sequencing and assembly.</title>
        <authorList>
            <person name="Murik O."/>
            <person name="Treves H."/>
            <person name="Kedem I."/>
            <person name="Shotland Y."/>
            <person name="Kaplan A."/>
        </authorList>
    </citation>
    <scope>NUCLEOTIDE SEQUENCE</scope>
    <source>
        <strain evidence="3">1</strain>
    </source>
</reference>
<keyword evidence="2" id="KW-0732">Signal</keyword>